<name>A0ABZ0IYS8_9BURK</name>
<feature type="compositionally biased region" description="Acidic residues" evidence="1">
    <location>
        <begin position="324"/>
        <end position="334"/>
    </location>
</feature>
<gene>
    <name evidence="2" type="ORF">P4826_12095</name>
</gene>
<dbReference type="Proteomes" id="UP001303211">
    <property type="component" value="Chromosome"/>
</dbReference>
<reference evidence="2 3" key="1">
    <citation type="submission" date="2023-03" db="EMBL/GenBank/DDBJ databases">
        <title>Diaphorobacter basophil sp. nov., isolated from a sewage-treatment plant.</title>
        <authorList>
            <person name="Yang K."/>
        </authorList>
    </citation>
    <scope>NUCLEOTIDE SEQUENCE [LARGE SCALE GENOMIC DNA]</scope>
    <source>
        <strain evidence="2 3">Y-1</strain>
    </source>
</reference>
<evidence type="ECO:0000313" key="2">
    <source>
        <dbReference type="EMBL" id="WOO31154.1"/>
    </source>
</evidence>
<proteinExistence type="predicted"/>
<feature type="region of interest" description="Disordered" evidence="1">
    <location>
        <begin position="313"/>
        <end position="334"/>
    </location>
</feature>
<accession>A0ABZ0IYS8</accession>
<dbReference type="RefSeq" id="WP_317700636.1">
    <property type="nucleotide sequence ID" value="NZ_CP136921.1"/>
</dbReference>
<dbReference type="EMBL" id="CP136921">
    <property type="protein sequence ID" value="WOO31154.1"/>
    <property type="molecule type" value="Genomic_DNA"/>
</dbReference>
<sequence length="334" mass="36092">MKAKGLYEDLEREMTAVQMQAKAIEDELSVWPADLMDKAGCVVHVGQNGAVAVKYGLIRPEDRNDMAQAARQAGEAGQADIVSLPSPKTRPVHSDKLMRRLTAHRVAAVQAELLARPDVALVAITAQLAQKLLLNHDYRYHQEDQVLAISVTDSQSALLSAAEDMEASAAWLQMDSERKAWADQLPQEPDAVLGWLLVQEQAIVLQLLTFLVASTVTGIYGIEPRSQSTDALALALDLDMRRWWTASGSSYLNHVSKNQVITVVTEAVDINAAAPLAALKKDAAVAGAEQAIAESGWLPRCLRTLAVNNVQREEGGEAAPNGADVEEDVAEMTA</sequence>
<keyword evidence="3" id="KW-1185">Reference proteome</keyword>
<evidence type="ECO:0008006" key="4">
    <source>
        <dbReference type="Google" id="ProtNLM"/>
    </source>
</evidence>
<evidence type="ECO:0000313" key="3">
    <source>
        <dbReference type="Proteomes" id="UP001303211"/>
    </source>
</evidence>
<organism evidence="2 3">
    <name type="scientific">Diaphorobacter limosus</name>
    <dbReference type="NCBI Taxonomy" id="3036128"/>
    <lineage>
        <taxon>Bacteria</taxon>
        <taxon>Pseudomonadati</taxon>
        <taxon>Pseudomonadota</taxon>
        <taxon>Betaproteobacteria</taxon>
        <taxon>Burkholderiales</taxon>
        <taxon>Comamonadaceae</taxon>
        <taxon>Diaphorobacter</taxon>
    </lineage>
</organism>
<protein>
    <recommendedName>
        <fullName evidence="4">ParB/Sulfiredoxin domain-containing protein</fullName>
    </recommendedName>
</protein>
<evidence type="ECO:0000256" key="1">
    <source>
        <dbReference type="SAM" id="MobiDB-lite"/>
    </source>
</evidence>